<feature type="compositionally biased region" description="Polar residues" evidence="4">
    <location>
        <begin position="33"/>
        <end position="46"/>
    </location>
</feature>
<keyword evidence="2" id="KW-0732">Signal</keyword>
<evidence type="ECO:0000256" key="2">
    <source>
        <dbReference type="ARBA" id="ARBA00022729"/>
    </source>
</evidence>
<accession>A0AAD8RP91</accession>
<evidence type="ECO:0000313" key="9">
    <source>
        <dbReference type="EMBL" id="KAK1629406.1"/>
    </source>
</evidence>
<evidence type="ECO:0000313" key="10">
    <source>
        <dbReference type="Proteomes" id="UP001231189"/>
    </source>
</evidence>
<feature type="region of interest" description="Disordered" evidence="4">
    <location>
        <begin position="1"/>
        <end position="53"/>
    </location>
</feature>
<dbReference type="Pfam" id="PF14380">
    <property type="entry name" value="WAK_assoc"/>
    <property type="match status" value="1"/>
</dbReference>
<evidence type="ECO:0000256" key="3">
    <source>
        <dbReference type="ARBA" id="ARBA00023180"/>
    </source>
</evidence>
<dbReference type="InterPro" id="IPR025287">
    <property type="entry name" value="WAK_GUB"/>
</dbReference>
<dbReference type="InterPro" id="IPR032872">
    <property type="entry name" value="WAK_assoc_C"/>
</dbReference>
<keyword evidence="3" id="KW-0325">Glycoprotein</keyword>
<dbReference type="Proteomes" id="UP001231189">
    <property type="component" value="Unassembled WGS sequence"/>
</dbReference>
<name>A0AAD8RP91_LOLMU</name>
<evidence type="ECO:0000256" key="1">
    <source>
        <dbReference type="ARBA" id="ARBA00004167"/>
    </source>
</evidence>
<sequence>MRGLPDGWDPPVSLSSNAKRVLGDDVDDGEASGTGSVSWGGSNRRPSSAAAHGSGVAIERRRWLMSSGEWLRRSREVRTLTSVGFVVNEADKCVYYRHGGGECVILCLYVDDILIFGTNMKVIHEVKYFLSKSFDMKDLGEADVILNIKLIKNESEITLTQSHYVEKILSRFGYIDSKSSPTPYDPSVTLRKRSWRRSLSELRTHDTKHLAVVEADIYWLCQVELGGASPVHGHLTEHSNTTMPPLTFLLLLLPIAGVASSPAPAGCPNYACGNVAVRYPFWVGNDTGAHCGYTGFGLECRHGTPVLRLPSGEYGITSISYGSTPAISAFDIALLNATCPDVAGRSLHLLPGSPPPLSLTARNTNVSFLLNCTFTFRGVSRGHLIPCLLDRHNVTFSFYIPDGWLPPHEQVRLCQEVVTMPVLGIGDDVLLALRAGFELTWAPAAGGPCRSCEQAGGFCGQRRGQFNCFTASKHEGRKRITVRMYVYIAVFSVILLGGFTACCCIHLDKKKRQAEAEAEAEADTHGFLQDRGSIEMQEIRLPHPYRQNRTTRDDEIESQVSPSSSSSDYGGEDDEDEAAAASQHRRGKEPVYG</sequence>
<feature type="domain" description="Reverse transcriptase Ty1/copia-type" evidence="6">
    <location>
        <begin position="79"/>
        <end position="183"/>
    </location>
</feature>
<evidence type="ECO:0000256" key="4">
    <source>
        <dbReference type="SAM" id="MobiDB-lite"/>
    </source>
</evidence>
<dbReference type="Pfam" id="PF07727">
    <property type="entry name" value="RVT_2"/>
    <property type="match status" value="1"/>
</dbReference>
<dbReference type="PANTHER" id="PTHR33138:SF49">
    <property type="entry name" value="WALL-ASSOCIATED RECEPTOR KINASE GALACTURONAN-BINDING DOMAIN-CONTAINING PROTEIN"/>
    <property type="match status" value="1"/>
</dbReference>
<feature type="region of interest" description="Disordered" evidence="4">
    <location>
        <begin position="538"/>
        <end position="593"/>
    </location>
</feature>
<comment type="subcellular location">
    <subcellularLocation>
        <location evidence="1">Membrane</location>
        <topology evidence="1">Single-pass membrane protein</topology>
    </subcellularLocation>
</comment>
<evidence type="ECO:0000256" key="5">
    <source>
        <dbReference type="SAM" id="Phobius"/>
    </source>
</evidence>
<reference evidence="9" key="1">
    <citation type="submission" date="2023-07" db="EMBL/GenBank/DDBJ databases">
        <title>A chromosome-level genome assembly of Lolium multiflorum.</title>
        <authorList>
            <person name="Chen Y."/>
            <person name="Copetti D."/>
            <person name="Kolliker R."/>
            <person name="Studer B."/>
        </authorList>
    </citation>
    <scope>NUCLEOTIDE SEQUENCE</scope>
    <source>
        <strain evidence="9">02402/16</strain>
        <tissue evidence="9">Leaf</tissue>
    </source>
</reference>
<evidence type="ECO:0000259" key="6">
    <source>
        <dbReference type="Pfam" id="PF07727"/>
    </source>
</evidence>
<dbReference type="GO" id="GO:0016020">
    <property type="term" value="C:membrane"/>
    <property type="evidence" value="ECO:0007669"/>
    <property type="project" value="UniProtKB-SubCell"/>
</dbReference>
<evidence type="ECO:0008006" key="11">
    <source>
        <dbReference type="Google" id="ProtNLM"/>
    </source>
</evidence>
<dbReference type="Pfam" id="PF13947">
    <property type="entry name" value="GUB_WAK_bind"/>
    <property type="match status" value="1"/>
</dbReference>
<dbReference type="PANTHER" id="PTHR33138">
    <property type="entry name" value="OS01G0690200 PROTEIN"/>
    <property type="match status" value="1"/>
</dbReference>
<protein>
    <recommendedName>
        <fullName evidence="11">Wall-associated receptor kinase galacturonan-binding domain-containing protein</fullName>
    </recommendedName>
</protein>
<dbReference type="EMBL" id="JAUUTY010000005">
    <property type="protein sequence ID" value="KAK1629406.1"/>
    <property type="molecule type" value="Genomic_DNA"/>
</dbReference>
<dbReference type="AlphaFoldDB" id="A0AAD8RP91"/>
<comment type="caution">
    <text evidence="9">The sequence shown here is derived from an EMBL/GenBank/DDBJ whole genome shotgun (WGS) entry which is preliminary data.</text>
</comment>
<feature type="compositionally biased region" description="Low complexity" evidence="4">
    <location>
        <begin position="558"/>
        <end position="569"/>
    </location>
</feature>
<keyword evidence="5" id="KW-0472">Membrane</keyword>
<feature type="domain" description="Wall-associated receptor kinase galacturonan-binding" evidence="7">
    <location>
        <begin position="267"/>
        <end position="323"/>
    </location>
</feature>
<dbReference type="InterPro" id="IPR013103">
    <property type="entry name" value="RVT_2"/>
</dbReference>
<gene>
    <name evidence="9" type="ORF">QYE76_003721</name>
</gene>
<dbReference type="GO" id="GO:0030247">
    <property type="term" value="F:polysaccharide binding"/>
    <property type="evidence" value="ECO:0007669"/>
    <property type="project" value="InterPro"/>
</dbReference>
<keyword evidence="10" id="KW-1185">Reference proteome</keyword>
<evidence type="ECO:0000259" key="8">
    <source>
        <dbReference type="Pfam" id="PF14380"/>
    </source>
</evidence>
<feature type="domain" description="Wall-associated receptor kinase C-terminal" evidence="8">
    <location>
        <begin position="409"/>
        <end position="471"/>
    </location>
</feature>
<keyword evidence="5" id="KW-0812">Transmembrane</keyword>
<proteinExistence type="predicted"/>
<keyword evidence="5" id="KW-1133">Transmembrane helix</keyword>
<feature type="transmembrane region" description="Helical" evidence="5">
    <location>
        <begin position="484"/>
        <end position="507"/>
    </location>
</feature>
<organism evidence="9 10">
    <name type="scientific">Lolium multiflorum</name>
    <name type="common">Italian ryegrass</name>
    <name type="synonym">Lolium perenne subsp. multiflorum</name>
    <dbReference type="NCBI Taxonomy" id="4521"/>
    <lineage>
        <taxon>Eukaryota</taxon>
        <taxon>Viridiplantae</taxon>
        <taxon>Streptophyta</taxon>
        <taxon>Embryophyta</taxon>
        <taxon>Tracheophyta</taxon>
        <taxon>Spermatophyta</taxon>
        <taxon>Magnoliopsida</taxon>
        <taxon>Liliopsida</taxon>
        <taxon>Poales</taxon>
        <taxon>Poaceae</taxon>
        <taxon>BOP clade</taxon>
        <taxon>Pooideae</taxon>
        <taxon>Poodae</taxon>
        <taxon>Poeae</taxon>
        <taxon>Poeae Chloroplast Group 2 (Poeae type)</taxon>
        <taxon>Loliodinae</taxon>
        <taxon>Loliinae</taxon>
        <taxon>Lolium</taxon>
    </lineage>
</organism>
<evidence type="ECO:0000259" key="7">
    <source>
        <dbReference type="Pfam" id="PF13947"/>
    </source>
</evidence>